<proteinExistence type="inferred from homology"/>
<dbReference type="Gene3D" id="3.40.50.2300">
    <property type="match status" value="2"/>
</dbReference>
<dbReference type="RefSeq" id="WP_229346528.1">
    <property type="nucleotide sequence ID" value="NZ_JAJFAT010000018.1"/>
</dbReference>
<dbReference type="EMBL" id="JAJFAT010000018">
    <property type="protein sequence ID" value="MCC3145829.1"/>
    <property type="molecule type" value="Genomic_DNA"/>
</dbReference>
<dbReference type="AlphaFoldDB" id="A0AAW4X270"/>
<reference evidence="5 6" key="1">
    <citation type="submission" date="2021-10" db="EMBL/GenBank/DDBJ databases">
        <authorList>
            <person name="Grouzdev D.S."/>
            <person name="Pantiukh K.S."/>
            <person name="Krutkina M.S."/>
        </authorList>
    </citation>
    <scope>NUCLEOTIDE SEQUENCE [LARGE SCALE GENOMIC DNA]</scope>
    <source>
        <strain evidence="5 6">Z-7514</strain>
    </source>
</reference>
<keyword evidence="3" id="KW-0732">Signal</keyword>
<comment type="similarity">
    <text evidence="2">Belongs to the bacterial solute-binding protein 2 family.</text>
</comment>
<dbReference type="GO" id="GO:0030313">
    <property type="term" value="C:cell envelope"/>
    <property type="evidence" value="ECO:0007669"/>
    <property type="project" value="UniProtKB-SubCell"/>
</dbReference>
<evidence type="ECO:0000313" key="5">
    <source>
        <dbReference type="EMBL" id="MCC3145829.1"/>
    </source>
</evidence>
<dbReference type="CDD" id="cd01536">
    <property type="entry name" value="PBP1_ABC_sugar_binding-like"/>
    <property type="match status" value="1"/>
</dbReference>
<dbReference type="Pfam" id="PF13407">
    <property type="entry name" value="Peripla_BP_4"/>
    <property type="match status" value="1"/>
</dbReference>
<dbReference type="GO" id="GO:0030246">
    <property type="term" value="F:carbohydrate binding"/>
    <property type="evidence" value="ECO:0007669"/>
    <property type="project" value="UniProtKB-ARBA"/>
</dbReference>
<comment type="subcellular location">
    <subcellularLocation>
        <location evidence="1">Cell envelope</location>
    </subcellularLocation>
</comment>
<protein>
    <submittedName>
        <fullName evidence="5">Sugar ABC transporter substrate-binding protein</fullName>
    </submittedName>
</protein>
<evidence type="ECO:0000313" key="6">
    <source>
        <dbReference type="Proteomes" id="UP001199296"/>
    </source>
</evidence>
<dbReference type="InterPro" id="IPR028082">
    <property type="entry name" value="Peripla_BP_I"/>
</dbReference>
<accession>A0AAW4X270</accession>
<dbReference type="SUPFAM" id="SSF53822">
    <property type="entry name" value="Periplasmic binding protein-like I"/>
    <property type="match status" value="1"/>
</dbReference>
<feature type="domain" description="Periplasmic binding protein" evidence="4">
    <location>
        <begin position="43"/>
        <end position="299"/>
    </location>
</feature>
<dbReference type="Proteomes" id="UP001199296">
    <property type="component" value="Unassembled WGS sequence"/>
</dbReference>
<gene>
    <name evidence="5" type="ORF">LJ207_10880</name>
</gene>
<sequence length="321" mass="34713">MKKTNILIIFLSFMLITFGFLNIAVQAQDDVIGVDEEEAEYNIGFIVKTMANPYFARMKDGAEEAAFDFNINLTWVSAQEHTDAEGQLNLVEDMIEREMDAIVINPVGPEAIVPAINQANERGIPVVIVDTTAAGGEIVTFVGMDNVDAASDIAEYVAQELNGSGKIAILEGVRGHSTAEERLVGYNNVIDQYPDLEVVASQAANYDRSQGMSVTENFLVSNPDLDLIISSNDEMALGAIRAIRAAGMQNQVKVVGFDAINDALVSVNNGEMLATVESVPDMQAYESVKAAVDFLNGKEVAPEVIVPCIVVDKNNVDEFLD</sequence>
<organism evidence="5 6">
    <name type="scientific">Halanaerobium polyolivorans</name>
    <dbReference type="NCBI Taxonomy" id="2886943"/>
    <lineage>
        <taxon>Bacteria</taxon>
        <taxon>Bacillati</taxon>
        <taxon>Bacillota</taxon>
        <taxon>Clostridia</taxon>
        <taxon>Halanaerobiales</taxon>
        <taxon>Halanaerobiaceae</taxon>
        <taxon>Halanaerobium</taxon>
    </lineage>
</organism>
<name>A0AAW4X270_9FIRM</name>
<evidence type="ECO:0000256" key="3">
    <source>
        <dbReference type="ARBA" id="ARBA00022729"/>
    </source>
</evidence>
<evidence type="ECO:0000256" key="2">
    <source>
        <dbReference type="ARBA" id="ARBA00007639"/>
    </source>
</evidence>
<dbReference type="PANTHER" id="PTHR46847:SF1">
    <property type="entry name" value="D-ALLOSE-BINDING PERIPLASMIC PROTEIN-RELATED"/>
    <property type="match status" value="1"/>
</dbReference>
<evidence type="ECO:0000256" key="1">
    <source>
        <dbReference type="ARBA" id="ARBA00004196"/>
    </source>
</evidence>
<dbReference type="PANTHER" id="PTHR46847">
    <property type="entry name" value="D-ALLOSE-BINDING PERIPLASMIC PROTEIN-RELATED"/>
    <property type="match status" value="1"/>
</dbReference>
<comment type="caution">
    <text evidence="5">The sequence shown here is derived from an EMBL/GenBank/DDBJ whole genome shotgun (WGS) entry which is preliminary data.</text>
</comment>
<keyword evidence="6" id="KW-1185">Reference proteome</keyword>
<evidence type="ECO:0000259" key="4">
    <source>
        <dbReference type="Pfam" id="PF13407"/>
    </source>
</evidence>
<dbReference type="InterPro" id="IPR025997">
    <property type="entry name" value="SBP_2_dom"/>
</dbReference>